<feature type="compositionally biased region" description="Polar residues" evidence="1">
    <location>
        <begin position="129"/>
        <end position="194"/>
    </location>
</feature>
<organism evidence="2 3">
    <name type="scientific">Meganyctiphanes norvegica</name>
    <name type="common">Northern krill</name>
    <name type="synonym">Thysanopoda norvegica</name>
    <dbReference type="NCBI Taxonomy" id="48144"/>
    <lineage>
        <taxon>Eukaryota</taxon>
        <taxon>Metazoa</taxon>
        <taxon>Ecdysozoa</taxon>
        <taxon>Arthropoda</taxon>
        <taxon>Crustacea</taxon>
        <taxon>Multicrustacea</taxon>
        <taxon>Malacostraca</taxon>
        <taxon>Eumalacostraca</taxon>
        <taxon>Eucarida</taxon>
        <taxon>Euphausiacea</taxon>
        <taxon>Euphausiidae</taxon>
        <taxon>Meganyctiphanes</taxon>
    </lineage>
</organism>
<comment type="caution">
    <text evidence="2">The sequence shown here is derived from an EMBL/GenBank/DDBJ whole genome shotgun (WGS) entry which is preliminary data.</text>
</comment>
<feature type="non-terminal residue" evidence="2">
    <location>
        <position position="209"/>
    </location>
</feature>
<name>A0AAV2Q4L0_MEGNR</name>
<sequence length="209" mass="22876">GSTLPFPVDDLEPPPDPPGVSFAKPPPVPAHKGTLAKPTPQPKLNPYLESSSKTSQQRSLATTPVQNSNISFPPTPLPQHKLSLQTSYSQSKKISYQATSPTNQQAAIPSNRRLSSSSNISLRSPQPTPRATSLSSQPTSRATSMSNLSSPQPSHRHSSLASQQYVLASQQSPFQQKSLGYTQLVDSPHQQQEYDQLDHRLQQQHKKQE</sequence>
<evidence type="ECO:0000313" key="2">
    <source>
        <dbReference type="EMBL" id="CAL4071192.1"/>
    </source>
</evidence>
<accession>A0AAV2Q4L0</accession>
<feature type="compositionally biased region" description="Polar residues" evidence="1">
    <location>
        <begin position="82"/>
        <end position="107"/>
    </location>
</feature>
<dbReference type="Proteomes" id="UP001497623">
    <property type="component" value="Unassembled WGS sequence"/>
</dbReference>
<feature type="compositionally biased region" description="Polar residues" evidence="1">
    <location>
        <begin position="48"/>
        <end position="72"/>
    </location>
</feature>
<evidence type="ECO:0000313" key="3">
    <source>
        <dbReference type="Proteomes" id="UP001497623"/>
    </source>
</evidence>
<gene>
    <name evidence="2" type="ORF">MNOR_LOCUS8466</name>
</gene>
<dbReference type="EMBL" id="CAXKWB010003947">
    <property type="protein sequence ID" value="CAL4071192.1"/>
    <property type="molecule type" value="Genomic_DNA"/>
</dbReference>
<evidence type="ECO:0000256" key="1">
    <source>
        <dbReference type="SAM" id="MobiDB-lite"/>
    </source>
</evidence>
<reference evidence="2 3" key="1">
    <citation type="submission" date="2024-05" db="EMBL/GenBank/DDBJ databases">
        <authorList>
            <person name="Wallberg A."/>
        </authorList>
    </citation>
    <scope>NUCLEOTIDE SEQUENCE [LARGE SCALE GENOMIC DNA]</scope>
</reference>
<feature type="compositionally biased region" description="Low complexity" evidence="1">
    <location>
        <begin position="108"/>
        <end position="125"/>
    </location>
</feature>
<feature type="compositionally biased region" description="Pro residues" evidence="1">
    <location>
        <begin position="14"/>
        <end position="29"/>
    </location>
</feature>
<protein>
    <submittedName>
        <fullName evidence="2">Uncharacterized protein</fullName>
    </submittedName>
</protein>
<proteinExistence type="predicted"/>
<feature type="compositionally biased region" description="Basic and acidic residues" evidence="1">
    <location>
        <begin position="196"/>
        <end position="209"/>
    </location>
</feature>
<dbReference type="AlphaFoldDB" id="A0AAV2Q4L0"/>
<feature type="non-terminal residue" evidence="2">
    <location>
        <position position="1"/>
    </location>
</feature>
<feature type="region of interest" description="Disordered" evidence="1">
    <location>
        <begin position="1"/>
        <end position="209"/>
    </location>
</feature>
<keyword evidence="3" id="KW-1185">Reference proteome</keyword>